<proteinExistence type="evidence at transcript level"/>
<dbReference type="PANTHER" id="PTHR46927:SF3">
    <property type="entry name" value="THAP-TYPE DOMAIN-CONTAINING PROTEIN"/>
    <property type="match status" value="1"/>
</dbReference>
<evidence type="ECO:0000313" key="7">
    <source>
        <dbReference type="EMBL" id="JAP68713.1"/>
    </source>
</evidence>
<protein>
    <recommendedName>
        <fullName evidence="6">THAP-type domain-containing protein</fullName>
    </recommendedName>
</protein>
<evidence type="ECO:0000259" key="6">
    <source>
        <dbReference type="PROSITE" id="PS50950"/>
    </source>
</evidence>
<dbReference type="SMART" id="SM00692">
    <property type="entry name" value="DM3"/>
    <property type="match status" value="1"/>
</dbReference>
<dbReference type="InterPro" id="IPR052224">
    <property type="entry name" value="THAP_domain_protein"/>
</dbReference>
<dbReference type="InterPro" id="IPR006612">
    <property type="entry name" value="THAP_Znf"/>
</dbReference>
<reference evidence="7" key="1">
    <citation type="submission" date="2016-02" db="EMBL/GenBank/DDBJ databases">
        <title>RNAseq analyses of the midgut from blood- or serum-fed Ixodes ricinus ticks.</title>
        <authorList>
            <person name="Perner J."/>
            <person name="Provaznik J."/>
            <person name="Schrenkova J."/>
            <person name="Urbanova V."/>
            <person name="Ribeiro J.M."/>
            <person name="Kopacek P."/>
        </authorList>
    </citation>
    <scope>NUCLEOTIDE SEQUENCE</scope>
    <source>
        <tissue evidence="7">Gut</tissue>
    </source>
</reference>
<organism evidence="7">
    <name type="scientific">Ixodes ricinus</name>
    <name type="common">Common tick</name>
    <name type="synonym">Acarus ricinus</name>
    <dbReference type="NCBI Taxonomy" id="34613"/>
    <lineage>
        <taxon>Eukaryota</taxon>
        <taxon>Metazoa</taxon>
        <taxon>Ecdysozoa</taxon>
        <taxon>Arthropoda</taxon>
        <taxon>Chelicerata</taxon>
        <taxon>Arachnida</taxon>
        <taxon>Acari</taxon>
        <taxon>Parasitiformes</taxon>
        <taxon>Ixodida</taxon>
        <taxon>Ixodoidea</taxon>
        <taxon>Ixodidae</taxon>
        <taxon>Ixodinae</taxon>
        <taxon>Ixodes</taxon>
    </lineage>
</organism>
<dbReference type="PANTHER" id="PTHR46927">
    <property type="entry name" value="AGAP005574-PA"/>
    <property type="match status" value="1"/>
</dbReference>
<dbReference type="SUPFAM" id="SSF57716">
    <property type="entry name" value="Glucocorticoid receptor-like (DNA-binding domain)"/>
    <property type="match status" value="1"/>
</dbReference>
<feature type="domain" description="THAP-type" evidence="6">
    <location>
        <begin position="1"/>
        <end position="80"/>
    </location>
</feature>
<keyword evidence="2 5" id="KW-0863">Zinc-finger</keyword>
<evidence type="ECO:0000256" key="2">
    <source>
        <dbReference type="ARBA" id="ARBA00022771"/>
    </source>
</evidence>
<dbReference type="GO" id="GO:0003677">
    <property type="term" value="F:DNA binding"/>
    <property type="evidence" value="ECO:0007669"/>
    <property type="project" value="UniProtKB-UniRule"/>
</dbReference>
<dbReference type="EMBL" id="GEFM01007083">
    <property type="protein sequence ID" value="JAP68713.1"/>
    <property type="molecule type" value="mRNA"/>
</dbReference>
<keyword evidence="1" id="KW-0479">Metal-binding</keyword>
<dbReference type="PROSITE" id="PS50950">
    <property type="entry name" value="ZF_THAP"/>
    <property type="match status" value="1"/>
</dbReference>
<dbReference type="InterPro" id="IPR038441">
    <property type="entry name" value="THAP_Znf_sf"/>
</dbReference>
<sequence>MGGCCALGCPNRSSARVRLFKLPKSPRRRKLWLARIGRGAGWNPSAWTYVCQDHFEPSQYQTRRFDGWRKLKATAVPTIFSESRSQVSACGKNSTFIPVNLH</sequence>
<accession>A0A131XNE0</accession>
<dbReference type="SMART" id="SM00980">
    <property type="entry name" value="THAP"/>
    <property type="match status" value="1"/>
</dbReference>
<evidence type="ECO:0000256" key="4">
    <source>
        <dbReference type="ARBA" id="ARBA00023125"/>
    </source>
</evidence>
<keyword evidence="4 5" id="KW-0238">DNA-binding</keyword>
<name>A0A131XNE0_IXORI</name>
<dbReference type="GO" id="GO:0008270">
    <property type="term" value="F:zinc ion binding"/>
    <property type="evidence" value="ECO:0007669"/>
    <property type="project" value="UniProtKB-KW"/>
</dbReference>
<evidence type="ECO:0000256" key="5">
    <source>
        <dbReference type="PROSITE-ProRule" id="PRU00309"/>
    </source>
</evidence>
<dbReference type="Gene3D" id="6.20.210.20">
    <property type="entry name" value="THAP domain"/>
    <property type="match status" value="1"/>
</dbReference>
<dbReference type="Pfam" id="PF05485">
    <property type="entry name" value="THAP"/>
    <property type="match status" value="1"/>
</dbReference>
<dbReference type="AlphaFoldDB" id="A0A131XNE0"/>
<evidence type="ECO:0000256" key="1">
    <source>
        <dbReference type="ARBA" id="ARBA00022723"/>
    </source>
</evidence>
<keyword evidence="3" id="KW-0862">Zinc</keyword>
<evidence type="ECO:0000256" key="3">
    <source>
        <dbReference type="ARBA" id="ARBA00022833"/>
    </source>
</evidence>